<protein>
    <submittedName>
        <fullName evidence="1">Uncharacterized protein</fullName>
    </submittedName>
</protein>
<comment type="caution">
    <text evidence="1">The sequence shown here is derived from an EMBL/GenBank/DDBJ whole genome shotgun (WGS) entry which is preliminary data.</text>
</comment>
<dbReference type="Proteomes" id="UP000306630">
    <property type="component" value="Unassembled WGS sequence"/>
</dbReference>
<gene>
    <name evidence="1" type="ORF">E5333_11825</name>
</gene>
<evidence type="ECO:0000313" key="2">
    <source>
        <dbReference type="Proteomes" id="UP000306630"/>
    </source>
</evidence>
<sequence>MNITQYLQYEFCTTTESMLSDRIKLAEALEKYQNGNFNVEQKSLFEDCVQKTILGEYDRYSFSDEMVKKLFHFSSQSKIKLYKQLIFFEAGKRLSGNTDNLSLKLLDEYGDKMDYGFYLSYTISEAKLNKLIHSIRPISILKESRSCIGHRNDVYIFCEKEIKKCIRTEDIISLITPYNDGSYIELPEYIRLLSHLLLRDKRYSLWVTLLTKVKYFPLQGALLYHIRTLQEFMSIFQELKRPNIIHRKVILHLLRDRYFHIISKQPQILHRGLKYLIHNRKGNYGIIYKRLLDEWNNDISSNTDTVFKYLSIQLGISNCSEWYSKKNNQYINGDKRFVEYEQKAIEEIGKIMSDLSNPAKWNVSITDINTLLYYISQTEIKQITTFRSKLLVQTLFDRLYNNSSYYHIQFNDESFKLLRQVYKCLVQSKLDPFQMLQSVRYANEGYNSDYKQVVQTRRGDTFWLSMLLLGTGEQENEPQFMRYVKILLDRVLAHVGDAKEYILPLYIAELVVTQVLKKRKADFETCIINNIPNLGLVLTTLLANQGDLSLPIKEILFERISEEWDIEKKLMLQKNDSNLNVLNDYVQMVKIRK</sequence>
<dbReference type="AlphaFoldDB" id="A0A4S2FPV2"/>
<organism evidence="1 2">
    <name type="scientific">Muribaculum intestinale</name>
    <dbReference type="NCBI Taxonomy" id="1796646"/>
    <lineage>
        <taxon>Bacteria</taxon>
        <taxon>Pseudomonadati</taxon>
        <taxon>Bacteroidota</taxon>
        <taxon>Bacteroidia</taxon>
        <taxon>Bacteroidales</taxon>
        <taxon>Muribaculaceae</taxon>
        <taxon>Muribaculum</taxon>
    </lineage>
</organism>
<reference evidence="1 2" key="1">
    <citation type="submission" date="2019-04" db="EMBL/GenBank/DDBJ databases">
        <title>Microbes associate with the intestines of laboratory mice.</title>
        <authorList>
            <person name="Navarre W."/>
            <person name="Wong E."/>
            <person name="Huang K."/>
            <person name="Tropini C."/>
            <person name="Ng K."/>
            <person name="Yu B."/>
        </authorList>
    </citation>
    <scope>NUCLEOTIDE SEQUENCE [LARGE SCALE GENOMIC DNA]</scope>
    <source>
        <strain evidence="1 2">NM06_A21</strain>
    </source>
</reference>
<name>A0A4S2FPV2_9BACT</name>
<evidence type="ECO:0000313" key="1">
    <source>
        <dbReference type="EMBL" id="TGY71154.1"/>
    </source>
</evidence>
<dbReference type="EMBL" id="SRYD01000052">
    <property type="protein sequence ID" value="TGY71154.1"/>
    <property type="molecule type" value="Genomic_DNA"/>
</dbReference>
<accession>A0A4S2FPV2</accession>
<dbReference type="RefSeq" id="WP_135993684.1">
    <property type="nucleotide sequence ID" value="NZ_SRYD01000052.1"/>
</dbReference>
<proteinExistence type="predicted"/>